<name>F5Y5X9_RAMTT</name>
<dbReference type="PANTHER" id="PTHR34069:SF3">
    <property type="entry name" value="ACYL-COA:ACYL-COA ALKYLTRANSFERASE"/>
    <property type="match status" value="1"/>
</dbReference>
<keyword evidence="1" id="KW-0808">Transferase</keyword>
<dbReference type="EMBL" id="CP000245">
    <property type="protein sequence ID" value="AEG91483.1"/>
    <property type="molecule type" value="Genomic_DNA"/>
</dbReference>
<feature type="domain" description="Beta-ketoacyl-[acyl-carrier-protein] synthase III C-terminal" evidence="3">
    <location>
        <begin position="303"/>
        <end position="376"/>
    </location>
</feature>
<evidence type="ECO:0000313" key="5">
    <source>
        <dbReference type="Proteomes" id="UP000008385"/>
    </source>
</evidence>
<keyword evidence="5" id="KW-1185">Reference proteome</keyword>
<protein>
    <submittedName>
        <fullName evidence="4">Candidate 3-oxoacyl-[acyl-carrier-protein] synthase (Beta-ketoacyl-ACP synthase)</fullName>
    </submittedName>
</protein>
<keyword evidence="2" id="KW-0012">Acyltransferase</keyword>
<gene>
    <name evidence="4" type="ordered locus">Rta_04120</name>
</gene>
<dbReference type="HOGENOM" id="CLU_431940_0_0_4"/>
<dbReference type="GO" id="GO:0016746">
    <property type="term" value="F:acyltransferase activity"/>
    <property type="evidence" value="ECO:0007669"/>
    <property type="project" value="UniProtKB-KW"/>
</dbReference>
<organism evidence="4 5">
    <name type="scientific">Ramlibacter tataouinensis (strain ATCC BAA-407 / DSM 14655 / LMG 21543 / TTB310)</name>
    <dbReference type="NCBI Taxonomy" id="365046"/>
    <lineage>
        <taxon>Bacteria</taxon>
        <taxon>Pseudomonadati</taxon>
        <taxon>Pseudomonadota</taxon>
        <taxon>Betaproteobacteria</taxon>
        <taxon>Burkholderiales</taxon>
        <taxon>Comamonadaceae</taxon>
        <taxon>Ramlibacter</taxon>
    </lineage>
</organism>
<dbReference type="SUPFAM" id="SSF48613">
    <property type="entry name" value="Heme oxygenase-like"/>
    <property type="match status" value="1"/>
</dbReference>
<proteinExistence type="predicted"/>
<sequence>MLSRPRLAPIRLTPSRSPFHPLIKPYHSVYITGTGKFMPNAPVTNDQIDQFIEPLNARSPRIKNKILEEAGIKTRHYALDQDARTTHSCAQMGAQAIRDCLDKAQGALSDLAFLCSGTSGGDTVLPGFANAVQGELGAQPLVTSSHQGVCASGMAALQHGAMLVERGEHACGMVVAAEFPSRLFKKSRFTSREYNTDFDSHFLRWMLSDGAGAFRLASRPATHGLSLKLHWLHLKSFSGDYPLCMQVGFPEKNRPQSYLDYPSFADAEKDGAFLLRQDIRLLPHLFDVGIHEYAKLVRDGVFRPEEIDHFLCHYSSEKLGGVVGDLMDKSGLVIPRERWYSNLAVRGNTGAASIFVMLDDFLASGRLRNGQKILLFVPESGRFTVSYALLEAVESGDPAAQASGRHAGTPPQPALPEAPVMAAAGMATALSDTLKRLAGVWQDYRSAAWRTPLIRKLVEGRFAAADYRTWMEHWVPQVREGSRWMFEAVDSIGEPFLLLKALIRQHGNEEKNDFKVLYEDYLRAGGDKPLDALVRNPGGEALNAYMHAAAARPNPVALLGGIYIIEGTGQRIIPALLPMIREQTGLPPQAYRFLQYHGDNDPHHLERWLAAVEIALDGAEDPQAMSDAIVRTAREVASLYLLHMDHVQ</sequence>
<evidence type="ECO:0000256" key="2">
    <source>
        <dbReference type="ARBA" id="ARBA00023315"/>
    </source>
</evidence>
<dbReference type="CDD" id="cd00827">
    <property type="entry name" value="init_cond_enzymes"/>
    <property type="match status" value="1"/>
</dbReference>
<dbReference type="Proteomes" id="UP000008385">
    <property type="component" value="Chromosome"/>
</dbReference>
<dbReference type="PATRIC" id="fig|365046.3.peg.426"/>
<dbReference type="KEGG" id="rta:Rta_04120"/>
<accession>F5Y5X9</accession>
<reference evidence="5" key="1">
    <citation type="submission" date="2006-01" db="EMBL/GenBank/DDBJ databases">
        <title>Genome of the cyst-dividing bacterium Ramlibacter tataouinensis.</title>
        <authorList>
            <person name="Barakat M."/>
            <person name="Ortet P."/>
            <person name="De Luca G."/>
            <person name="Jourlin-Castelli C."/>
            <person name="Ansaldi M."/>
            <person name="Py B."/>
            <person name="Fichant G."/>
            <person name="Coutinho P."/>
            <person name="Voulhoux R."/>
            <person name="Bastien O."/>
            <person name="Roy S."/>
            <person name="Marechal E."/>
            <person name="Henrissat B."/>
            <person name="Quentin Y."/>
            <person name="Noirot P."/>
            <person name="Filloux A."/>
            <person name="Mejean V."/>
            <person name="DuBow M."/>
            <person name="Barras F."/>
            <person name="Heulin T."/>
        </authorList>
    </citation>
    <scope>NUCLEOTIDE SEQUENCE [LARGE SCALE GENOMIC DNA]</scope>
    <source>
        <strain evidence="5">ATCC BAA-407 / DSM 14655 / LMG 21543 / TTB310</strain>
    </source>
</reference>
<dbReference type="InterPro" id="IPR016084">
    <property type="entry name" value="Haem_Oase-like_multi-hlx"/>
</dbReference>
<dbReference type="Pfam" id="PF14518">
    <property type="entry name" value="Haem_oxygenas_2"/>
    <property type="match status" value="1"/>
</dbReference>
<dbReference type="GO" id="GO:0044550">
    <property type="term" value="P:secondary metabolite biosynthetic process"/>
    <property type="evidence" value="ECO:0007669"/>
    <property type="project" value="TreeGrafter"/>
</dbReference>
<dbReference type="InterPro" id="IPR013747">
    <property type="entry name" value="ACP_syn_III_C"/>
</dbReference>
<evidence type="ECO:0000256" key="1">
    <source>
        <dbReference type="ARBA" id="ARBA00022679"/>
    </source>
</evidence>
<dbReference type="AlphaFoldDB" id="F5Y5X9"/>
<dbReference type="Pfam" id="PF08541">
    <property type="entry name" value="ACP_syn_III_C"/>
    <property type="match status" value="1"/>
</dbReference>
<dbReference type="STRING" id="365046.Rta_04120"/>
<dbReference type="Gene3D" id="3.40.47.10">
    <property type="match status" value="2"/>
</dbReference>
<evidence type="ECO:0000259" key="3">
    <source>
        <dbReference type="Pfam" id="PF08541"/>
    </source>
</evidence>
<reference evidence="4 5" key="2">
    <citation type="journal article" date="2011" name="PLoS ONE">
        <title>The Cyst-Dividing Bacterium Ramlibacter tataouinensis TTB310 Genome Reveals a Well-Stocked Toolbox for Adaptation to a Desert Environment.</title>
        <authorList>
            <person name="De Luca G."/>
            <person name="Barakat M."/>
            <person name="Ortet P."/>
            <person name="Fochesato S."/>
            <person name="Jourlin-Castelli C."/>
            <person name="Ansaldi M."/>
            <person name="Py B."/>
            <person name="Fichant G."/>
            <person name="Coutinho P.M."/>
            <person name="Voulhoux R."/>
            <person name="Bastien O."/>
            <person name="Marechal E."/>
            <person name="Henrissat B."/>
            <person name="Quentin Y."/>
            <person name="Noirot P."/>
            <person name="Filloux A."/>
            <person name="Mejean V."/>
            <person name="Dubow M.S."/>
            <person name="Barras F."/>
            <person name="Barbe V."/>
            <person name="Weissenbach J."/>
            <person name="Mihalcescu I."/>
            <person name="Vermeglio A."/>
            <person name="Achouak W."/>
            <person name="Heulin T."/>
        </authorList>
    </citation>
    <scope>NUCLEOTIDE SEQUENCE [LARGE SCALE GENOMIC DNA]</scope>
    <source>
        <strain evidence="5">ATCC BAA-407 / DSM 14655 / LMG 21543 / TTB310</strain>
    </source>
</reference>
<dbReference type="InterPro" id="IPR016039">
    <property type="entry name" value="Thiolase-like"/>
</dbReference>
<evidence type="ECO:0000313" key="4">
    <source>
        <dbReference type="EMBL" id="AEG91483.1"/>
    </source>
</evidence>
<dbReference type="eggNOG" id="COG0332">
    <property type="taxonomic scope" value="Bacteria"/>
</dbReference>
<dbReference type="SUPFAM" id="SSF53901">
    <property type="entry name" value="Thiolase-like"/>
    <property type="match status" value="2"/>
</dbReference>
<dbReference type="Gene3D" id="1.20.910.10">
    <property type="entry name" value="Heme oxygenase-like"/>
    <property type="match status" value="1"/>
</dbReference>
<dbReference type="PANTHER" id="PTHR34069">
    <property type="entry name" value="3-OXOACYL-[ACYL-CARRIER-PROTEIN] SYNTHASE 3"/>
    <property type="match status" value="1"/>
</dbReference>